<feature type="compositionally biased region" description="Gly residues" evidence="2">
    <location>
        <begin position="870"/>
        <end position="880"/>
    </location>
</feature>
<feature type="region of interest" description="Disordered" evidence="2">
    <location>
        <begin position="798"/>
        <end position="891"/>
    </location>
</feature>
<protein>
    <submittedName>
        <fullName evidence="3">Casc1_N domain-containing protein</fullName>
    </submittedName>
</protein>
<feature type="coiled-coil region" evidence="1">
    <location>
        <begin position="122"/>
        <end position="190"/>
    </location>
</feature>
<dbReference type="AGR" id="WB:WBGene00019715"/>
<keyword evidence="4" id="KW-1185">Reference proteome</keyword>
<accession>O76686</accession>
<name>O76686_CAEEL</name>
<evidence type="ECO:0000313" key="5">
    <source>
        <dbReference type="WormBase" id="M01G5.1"/>
    </source>
</evidence>
<dbReference type="OrthoDB" id="5874790at2759"/>
<keyword evidence="6" id="KW-1267">Proteomics identification</keyword>
<dbReference type="Proteomes" id="UP000001940">
    <property type="component" value="Chromosome III"/>
</dbReference>
<evidence type="ECO:0007829" key="6">
    <source>
        <dbReference type="PeptideAtlas" id="O76686"/>
    </source>
</evidence>
<evidence type="ECO:0000313" key="3">
    <source>
        <dbReference type="EMBL" id="CCD73023.1"/>
    </source>
</evidence>
<dbReference type="EMBL" id="BX284603">
    <property type="protein sequence ID" value="CCD73023.1"/>
    <property type="molecule type" value="Genomic_DNA"/>
</dbReference>
<gene>
    <name evidence="3" type="ORF">CELE_M01G5.1</name>
    <name evidence="3 5" type="ORF">M01G5.1</name>
</gene>
<reference evidence="3 4" key="1">
    <citation type="journal article" date="1998" name="Science">
        <title>Genome sequence of the nematode C. elegans: a platform for investigating biology.</title>
        <authorList>
            <consortium name="The C. elegans sequencing consortium"/>
            <person name="Sulson J.E."/>
            <person name="Waterston R."/>
        </authorList>
    </citation>
    <scope>NUCLEOTIDE SEQUENCE [LARGE SCALE GENOMIC DNA]</scope>
    <source>
        <strain evidence="3 4">Bristol N2</strain>
    </source>
</reference>
<keyword evidence="1" id="KW-0175">Coiled coil</keyword>
<dbReference type="WormBase" id="M01G5.1">
    <property type="protein sequence ID" value="CE46532"/>
    <property type="gene ID" value="WBGene00019715"/>
</dbReference>
<sequence>MEPDDNEIRCQIMWQLKQDKKYDEIADHVLTCCLDCITNPRKQFGGREMLFPDAPPPWIKMPESEKSDPQAWRKYQKRQVHQQMTPEEFDDFLIESDFGDERMCHEIAKFKRIERVEAWIVLRELRKKQRERRLEAEKIAREIKKRETDEKREAEKLKKMDEKLKIQEKKQQKDDEKQEYLDKIHELEEVLGVAAEPKEGPSLEPGELVVEPRRHQKVYNVKNSMPWAPSPYDVLCSEHRSTIPHQQQKRMNAMYSNLMYFGEFQHTSNRRELKDIRAATETEYDTLVASALEHAKNEACHPLDVVDERKIQKCLDLFKNREPPPGENLQFTFKDPVYIVENVDAADGIRGLNQALVPKIEKLLRKGVWNDVLTLPDISQKCPILNIEDSSTPPPKVKLLDDALAASYIAENPTVTLMADATTICHLLTPNWESRDYDYTIPCVVREENLPGVGWRKVVVLSKPMPSGRITKASIQRKSLKRALRSQFLLKKSPKIAEKPVVPDAIEVEPTTTSEAPAEARGATDFLDDILTEMATKKSKKEAKNEEKIPENQRKSTYQYGIFRIGDARLLVRSNAPYGVNEPGEKKHAFLHHSSQRAQAQAHMVTFEPRIEYLPNGGAMDLGAPEWCWNFTKAVLKMSDSHILYRTSYRLDHILQIDALTMKVDVQEPPPGAFGLLSARCVMLEKLINRLETLNFGEYMIVHEANKPLTVIPQCERGGVTIEAMRITGNEVQSSSDTAAGDSFFYGFSPDLPFQWQIIQGRAPRMLLAKDSPLANNLPTKQNFNKIQWHKSQVKRKYEQYSAEREDEKRNRTLDLDDPNISADFTNPAMIPVKFERKFYPPRVRGRRGGRGRSGGRGGGRGRERDGGSRGRGGRGGRGNSGNEPPVADIV</sequence>
<dbReference type="SMR" id="O76686"/>
<dbReference type="PaxDb" id="6239-M01G5.1"/>
<dbReference type="FunCoup" id="O76686">
    <property type="interactions" value="222"/>
</dbReference>
<dbReference type="Bgee" id="WBGene00019715">
    <property type="expression patterns" value="Expressed in adult organism and 4 other cell types or tissues"/>
</dbReference>
<evidence type="ECO:0000256" key="2">
    <source>
        <dbReference type="SAM" id="MobiDB-lite"/>
    </source>
</evidence>
<dbReference type="InParanoid" id="O76686"/>
<dbReference type="OMA" id="DYFRCKL"/>
<evidence type="ECO:0000256" key="1">
    <source>
        <dbReference type="SAM" id="Coils"/>
    </source>
</evidence>
<organism evidence="3 4">
    <name type="scientific">Caenorhabditis elegans</name>
    <dbReference type="NCBI Taxonomy" id="6239"/>
    <lineage>
        <taxon>Eukaryota</taxon>
        <taxon>Metazoa</taxon>
        <taxon>Ecdysozoa</taxon>
        <taxon>Nematoda</taxon>
        <taxon>Chromadorea</taxon>
        <taxon>Rhabditida</taxon>
        <taxon>Rhabditina</taxon>
        <taxon>Rhabditomorpha</taxon>
        <taxon>Rhabditoidea</taxon>
        <taxon>Rhabditidae</taxon>
        <taxon>Peloderinae</taxon>
        <taxon>Caenorhabditis</taxon>
    </lineage>
</organism>
<feature type="compositionally biased region" description="Basic and acidic residues" evidence="2">
    <location>
        <begin position="798"/>
        <end position="815"/>
    </location>
</feature>
<proteinExistence type="evidence at protein level"/>
<dbReference type="eggNOG" id="ENOG502SD2D">
    <property type="taxonomic scope" value="Eukaryota"/>
</dbReference>
<dbReference type="AlphaFoldDB" id="O76686"/>
<evidence type="ECO:0000313" key="4">
    <source>
        <dbReference type="Proteomes" id="UP000001940"/>
    </source>
</evidence>
<dbReference type="STRING" id="6239.M01G5.1.1"/>
<dbReference type="PeptideAtlas" id="O76686"/>
<dbReference type="HOGENOM" id="CLU_015438_0_0_1"/>
<dbReference type="UCSC" id="M01G5.1">
    <property type="organism name" value="c. elegans"/>
</dbReference>